<evidence type="ECO:0000256" key="2">
    <source>
        <dbReference type="ARBA" id="ARBA00023002"/>
    </source>
</evidence>
<name>A0A9D0YPI2_AQUAO</name>
<dbReference type="InterPro" id="IPR050097">
    <property type="entry name" value="Ferredoxin-NADP_redctase_2"/>
</dbReference>
<keyword evidence="2" id="KW-0560">Oxidoreductase</keyword>
<dbReference type="PRINTS" id="PR00368">
    <property type="entry name" value="FADPNR"/>
</dbReference>
<evidence type="ECO:0000259" key="3">
    <source>
        <dbReference type="Pfam" id="PF07992"/>
    </source>
</evidence>
<feature type="domain" description="FAD/NAD(P)-binding" evidence="3">
    <location>
        <begin position="22"/>
        <end position="310"/>
    </location>
</feature>
<proteinExistence type="predicted"/>
<dbReference type="InterPro" id="IPR023753">
    <property type="entry name" value="FAD/NAD-binding_dom"/>
</dbReference>
<dbReference type="PRINTS" id="PR00469">
    <property type="entry name" value="PNDRDTASEII"/>
</dbReference>
<keyword evidence="1" id="KW-0285">Flavoprotein</keyword>
<dbReference type="Pfam" id="PF07992">
    <property type="entry name" value="Pyr_redox_2"/>
    <property type="match status" value="1"/>
</dbReference>
<evidence type="ECO:0000313" key="4">
    <source>
        <dbReference type="EMBL" id="HIP98177.1"/>
    </source>
</evidence>
<dbReference type="Proteomes" id="UP000606463">
    <property type="component" value="Unassembled WGS sequence"/>
</dbReference>
<comment type="caution">
    <text evidence="4">The sequence shown here is derived from an EMBL/GenBank/DDBJ whole genome shotgun (WGS) entry which is preliminary data.</text>
</comment>
<dbReference type="InterPro" id="IPR036188">
    <property type="entry name" value="FAD/NAD-bd_sf"/>
</dbReference>
<dbReference type="EMBL" id="DQVE01000022">
    <property type="protein sequence ID" value="HIP98177.1"/>
    <property type="molecule type" value="Genomic_DNA"/>
</dbReference>
<evidence type="ECO:0000313" key="5">
    <source>
        <dbReference type="Proteomes" id="UP000606463"/>
    </source>
</evidence>
<gene>
    <name evidence="4" type="ORF">EYH37_02265</name>
</gene>
<dbReference type="GO" id="GO:0016491">
    <property type="term" value="F:oxidoreductase activity"/>
    <property type="evidence" value="ECO:0007669"/>
    <property type="project" value="UniProtKB-KW"/>
</dbReference>
<dbReference type="AlphaFoldDB" id="A0A9D0YPI2"/>
<dbReference type="Gene3D" id="3.50.50.60">
    <property type="entry name" value="FAD/NAD(P)-binding domain"/>
    <property type="match status" value="2"/>
</dbReference>
<reference evidence="4" key="1">
    <citation type="journal article" date="2020" name="ISME J.">
        <title>Gammaproteobacteria mediating utilization of methyl-, sulfur- and petroleum organic compounds in deep ocean hydrothermal plumes.</title>
        <authorList>
            <person name="Zhou Z."/>
            <person name="Liu Y."/>
            <person name="Pan J."/>
            <person name="Cron B.R."/>
            <person name="Toner B.M."/>
            <person name="Anantharaman K."/>
            <person name="Breier J.A."/>
            <person name="Dick G.J."/>
            <person name="Li M."/>
        </authorList>
    </citation>
    <scope>NUCLEOTIDE SEQUENCE</scope>
    <source>
        <strain evidence="4">SZUA-1501</strain>
    </source>
</reference>
<protein>
    <submittedName>
        <fullName evidence="4">Thioredoxin reductase</fullName>
    </submittedName>
</protein>
<sequence length="331" mass="35569">MVLSLNIGSTGPTDEKQNKVWDVIIVGGGPAGVSGALYTARGNLDTLVLYRAEADGALGITSNIENYPGVPGPISGYELLKLMRKQAKTFGAEFEKATVIGANLKGDIKEIYTEDGRVYKGKTVLIATGALERSSKIPGEDKFLGRGVSYCAICDAHFYQGKPVIVVGDSEYALEEAELLSRFASKVTMVVPIKRVKAPSEMVRQMEAKDNVEILLGRRPLEIVGKSSVEGLKVKCPSGDERVIPSEGVFVFLGGSKPSVDWLRGQVELNEKGGVKVNPETMETSVPGVFAAGDVLGHRYKQAVIAAAQGVIAALNIDKFLNNRKDVQIQW</sequence>
<evidence type="ECO:0000256" key="1">
    <source>
        <dbReference type="ARBA" id="ARBA00022630"/>
    </source>
</evidence>
<organism evidence="4 5">
    <name type="scientific">Aquifex aeolicus</name>
    <dbReference type="NCBI Taxonomy" id="63363"/>
    <lineage>
        <taxon>Bacteria</taxon>
        <taxon>Pseudomonadati</taxon>
        <taxon>Aquificota</taxon>
        <taxon>Aquificia</taxon>
        <taxon>Aquificales</taxon>
        <taxon>Aquificaceae</taxon>
        <taxon>Aquifex</taxon>
    </lineage>
</organism>
<dbReference type="PANTHER" id="PTHR48105">
    <property type="entry name" value="THIOREDOXIN REDUCTASE 1-RELATED-RELATED"/>
    <property type="match status" value="1"/>
</dbReference>
<accession>A0A9D0YPI2</accession>
<dbReference type="SUPFAM" id="SSF51905">
    <property type="entry name" value="FAD/NAD(P)-binding domain"/>
    <property type="match status" value="1"/>
</dbReference>